<feature type="transmembrane region" description="Helical" evidence="1">
    <location>
        <begin position="82"/>
        <end position="99"/>
    </location>
</feature>
<feature type="transmembrane region" description="Helical" evidence="1">
    <location>
        <begin position="111"/>
        <end position="129"/>
    </location>
</feature>
<accession>Q8TTN5</accession>
<evidence type="ECO:0000313" key="2">
    <source>
        <dbReference type="EMBL" id="AAM03843.1"/>
    </source>
</evidence>
<protein>
    <submittedName>
        <fullName evidence="2">Uncharacterized protein</fullName>
    </submittedName>
</protein>
<dbReference type="STRING" id="188937.MA_0391"/>
<dbReference type="KEGG" id="mac:MA_0391"/>
<evidence type="ECO:0000313" key="3">
    <source>
        <dbReference type="Proteomes" id="UP000002487"/>
    </source>
</evidence>
<keyword evidence="3" id="KW-1185">Reference proteome</keyword>
<organism evidence="2 3">
    <name type="scientific">Methanosarcina acetivorans (strain ATCC 35395 / DSM 2834 / JCM 12185 / C2A)</name>
    <dbReference type="NCBI Taxonomy" id="188937"/>
    <lineage>
        <taxon>Archaea</taxon>
        <taxon>Methanobacteriati</taxon>
        <taxon>Methanobacteriota</taxon>
        <taxon>Stenosarchaea group</taxon>
        <taxon>Methanomicrobia</taxon>
        <taxon>Methanosarcinales</taxon>
        <taxon>Methanosarcinaceae</taxon>
        <taxon>Methanosarcina</taxon>
    </lineage>
</organism>
<dbReference type="InParanoid" id="Q8TTN5"/>
<gene>
    <name evidence="2" type="ordered locus">MA_0391</name>
</gene>
<proteinExistence type="predicted"/>
<dbReference type="AlphaFoldDB" id="Q8TTN5"/>
<dbReference type="Proteomes" id="UP000002487">
    <property type="component" value="Chromosome"/>
</dbReference>
<dbReference type="EnsemblBacteria" id="AAM03843">
    <property type="protein sequence ID" value="AAM03843"/>
    <property type="gene ID" value="MA_0391"/>
</dbReference>
<evidence type="ECO:0000256" key="1">
    <source>
        <dbReference type="SAM" id="Phobius"/>
    </source>
</evidence>
<keyword evidence="1" id="KW-0472">Membrane</keyword>
<sequence length="146" mass="16403">MVNHFLSPVPLYIFPDEFHNLAAAYHFGNFTAAFFPAVLVAFIHDLHLETAVVADQDISLLHLVAANMLFQCHGFAATHQFFHIAAAFFLAALVTFLCYHDFESAVVTVKGISHFHLIALEVHMVYHIFPSPIFEKLYQSTLSIAL</sequence>
<keyword evidence="1" id="KW-0812">Transmembrane</keyword>
<dbReference type="EMBL" id="AE010299">
    <property type="protein sequence ID" value="AAM03843.1"/>
    <property type="molecule type" value="Genomic_DNA"/>
</dbReference>
<name>Q8TTN5_METAC</name>
<keyword evidence="1" id="KW-1133">Transmembrane helix</keyword>
<reference evidence="2 3" key="1">
    <citation type="journal article" date="2002" name="Genome Res.">
        <title>The genome of Methanosarcina acetivorans reveals extensive metabolic and physiological diversity.</title>
        <authorList>
            <person name="Galagan J.E."/>
            <person name="Nusbaum C."/>
            <person name="Roy A."/>
            <person name="Endrizzi M.G."/>
            <person name="Macdonald P."/>
            <person name="FitzHugh W."/>
            <person name="Calvo S."/>
            <person name="Engels R."/>
            <person name="Smirnov S."/>
            <person name="Atnoor D."/>
            <person name="Brown A."/>
            <person name="Allen N."/>
            <person name="Naylor J."/>
            <person name="Stange-Thomann N."/>
            <person name="DeArellano K."/>
            <person name="Johnson R."/>
            <person name="Linton L."/>
            <person name="McEwan P."/>
            <person name="McKernan K."/>
            <person name="Talamas J."/>
            <person name="Tirrell A."/>
            <person name="Ye W."/>
            <person name="Zimmer A."/>
            <person name="Barber R.D."/>
            <person name="Cann I."/>
            <person name="Graham D.E."/>
            <person name="Grahame D.A."/>
            <person name="Guss A."/>
            <person name="Hedderich R."/>
            <person name="Ingram-Smith C."/>
            <person name="Kuettner C.H."/>
            <person name="Krzycki J.A."/>
            <person name="Leigh J.A."/>
            <person name="Li W."/>
            <person name="Liu J."/>
            <person name="Mukhopadhyay B."/>
            <person name="Reeve J.N."/>
            <person name="Smith K."/>
            <person name="Springer T.A."/>
            <person name="Umayam L.A."/>
            <person name="White O."/>
            <person name="White R.H."/>
            <person name="de Macario E.C."/>
            <person name="Ferry J.G."/>
            <person name="Jarrell K.F."/>
            <person name="Jing H."/>
            <person name="Macario A.J.L."/>
            <person name="Paulsen I."/>
            <person name="Pritchett M."/>
            <person name="Sowers K.R."/>
            <person name="Swanson R.V."/>
            <person name="Zinder S.H."/>
            <person name="Lander E."/>
            <person name="Metcalf W.W."/>
            <person name="Birren B."/>
        </authorList>
    </citation>
    <scope>NUCLEOTIDE SEQUENCE [LARGE SCALE GENOMIC DNA]</scope>
    <source>
        <strain evidence="3">ATCC 35395 / DSM 2834 / JCM 12185 / C2A</strain>
    </source>
</reference>
<dbReference type="HOGENOM" id="CLU_1773168_0_0_2"/>
<feature type="transmembrane region" description="Helical" evidence="1">
    <location>
        <begin position="24"/>
        <end position="46"/>
    </location>
</feature>